<protein>
    <submittedName>
        <fullName evidence="8">Lipopolysaccharide assembly protein LapA domain-containing protein</fullName>
    </submittedName>
</protein>
<evidence type="ECO:0000313" key="9">
    <source>
        <dbReference type="Proteomes" id="UP001595548"/>
    </source>
</evidence>
<evidence type="ECO:0000256" key="6">
    <source>
        <dbReference type="SAM" id="Phobius"/>
    </source>
</evidence>
<feature type="coiled-coil region" evidence="5">
    <location>
        <begin position="68"/>
        <end position="95"/>
    </location>
</feature>
<organism evidence="8 9">
    <name type="scientific">Gilvimarinus japonicus</name>
    <dbReference type="NCBI Taxonomy" id="1796469"/>
    <lineage>
        <taxon>Bacteria</taxon>
        <taxon>Pseudomonadati</taxon>
        <taxon>Pseudomonadota</taxon>
        <taxon>Gammaproteobacteria</taxon>
        <taxon>Cellvibrionales</taxon>
        <taxon>Cellvibrionaceae</taxon>
        <taxon>Gilvimarinus</taxon>
    </lineage>
</organism>
<dbReference type="EMBL" id="JBHRTL010000006">
    <property type="protein sequence ID" value="MFC3154872.1"/>
    <property type="molecule type" value="Genomic_DNA"/>
</dbReference>
<dbReference type="InterPro" id="IPR010445">
    <property type="entry name" value="LapA_dom"/>
</dbReference>
<evidence type="ECO:0000256" key="1">
    <source>
        <dbReference type="ARBA" id="ARBA00022475"/>
    </source>
</evidence>
<reference evidence="9" key="1">
    <citation type="journal article" date="2019" name="Int. J. Syst. Evol. Microbiol.">
        <title>The Global Catalogue of Microorganisms (GCM) 10K type strain sequencing project: providing services to taxonomists for standard genome sequencing and annotation.</title>
        <authorList>
            <consortium name="The Broad Institute Genomics Platform"/>
            <consortium name="The Broad Institute Genome Sequencing Center for Infectious Disease"/>
            <person name="Wu L."/>
            <person name="Ma J."/>
        </authorList>
    </citation>
    <scope>NUCLEOTIDE SEQUENCE [LARGE SCALE GENOMIC DNA]</scope>
    <source>
        <strain evidence="9">KCTC 52141</strain>
    </source>
</reference>
<proteinExistence type="predicted"/>
<dbReference type="Proteomes" id="UP001595548">
    <property type="component" value="Unassembled WGS sequence"/>
</dbReference>
<evidence type="ECO:0000259" key="7">
    <source>
        <dbReference type="Pfam" id="PF06305"/>
    </source>
</evidence>
<keyword evidence="4 6" id="KW-0472">Membrane</keyword>
<feature type="transmembrane region" description="Helical" evidence="6">
    <location>
        <begin position="7"/>
        <end position="25"/>
    </location>
</feature>
<accession>A0ABV7HU41</accession>
<comment type="caution">
    <text evidence="8">The sequence shown here is derived from an EMBL/GenBank/DDBJ whole genome shotgun (WGS) entry which is preliminary data.</text>
</comment>
<dbReference type="RefSeq" id="WP_382415326.1">
    <property type="nucleotide sequence ID" value="NZ_AP031500.1"/>
</dbReference>
<feature type="transmembrane region" description="Helical" evidence="6">
    <location>
        <begin position="45"/>
        <end position="66"/>
    </location>
</feature>
<keyword evidence="1" id="KW-1003">Cell membrane</keyword>
<feature type="domain" description="Lipopolysaccharide assembly protein A" evidence="7">
    <location>
        <begin position="26"/>
        <end position="89"/>
    </location>
</feature>
<evidence type="ECO:0000256" key="5">
    <source>
        <dbReference type="SAM" id="Coils"/>
    </source>
</evidence>
<evidence type="ECO:0000256" key="3">
    <source>
        <dbReference type="ARBA" id="ARBA00022989"/>
    </source>
</evidence>
<keyword evidence="9" id="KW-1185">Reference proteome</keyword>
<keyword evidence="2 6" id="KW-0812">Transmembrane</keyword>
<evidence type="ECO:0000256" key="2">
    <source>
        <dbReference type="ARBA" id="ARBA00022692"/>
    </source>
</evidence>
<keyword evidence="3 6" id="KW-1133">Transmembrane helix</keyword>
<gene>
    <name evidence="8" type="ORF">ACFOEB_06610</name>
</gene>
<keyword evidence="5" id="KW-0175">Coiled coil</keyword>
<evidence type="ECO:0000256" key="4">
    <source>
        <dbReference type="ARBA" id="ARBA00023136"/>
    </source>
</evidence>
<evidence type="ECO:0000313" key="8">
    <source>
        <dbReference type="EMBL" id="MFC3154872.1"/>
    </source>
</evidence>
<sequence length="99" mass="11124">MRRIGRWIYVLVLLAALILGFVFNSENASEVTVTLLGNVLPALRLGIWLLIFTLVGLLIGFALNLIPSMATRRSLAAARRRNEKLEQEIHALRSQSLRN</sequence>
<name>A0ABV7HU41_9GAMM</name>
<dbReference type="Pfam" id="PF06305">
    <property type="entry name" value="LapA_dom"/>
    <property type="match status" value="1"/>
</dbReference>